<organism evidence="5 6">
    <name type="scientific">Aphanomyces stellatus</name>
    <dbReference type="NCBI Taxonomy" id="120398"/>
    <lineage>
        <taxon>Eukaryota</taxon>
        <taxon>Sar</taxon>
        <taxon>Stramenopiles</taxon>
        <taxon>Oomycota</taxon>
        <taxon>Saprolegniomycetes</taxon>
        <taxon>Saprolegniales</taxon>
        <taxon>Verrucalvaceae</taxon>
        <taxon>Aphanomyces</taxon>
    </lineage>
</organism>
<name>A0A485L3N5_9STRA</name>
<feature type="compositionally biased region" description="Low complexity" evidence="2">
    <location>
        <begin position="285"/>
        <end position="302"/>
    </location>
</feature>
<feature type="domain" description="CBM1" evidence="3">
    <location>
        <begin position="420"/>
        <end position="456"/>
    </location>
</feature>
<reference evidence="5 6" key="1">
    <citation type="submission" date="2019-03" db="EMBL/GenBank/DDBJ databases">
        <authorList>
            <person name="Gaulin E."/>
            <person name="Dumas B."/>
        </authorList>
    </citation>
    <scope>NUCLEOTIDE SEQUENCE [LARGE SCALE GENOMIC DNA]</scope>
    <source>
        <strain evidence="5">CBS 568.67</strain>
    </source>
</reference>
<evidence type="ECO:0000256" key="1">
    <source>
        <dbReference type="ARBA" id="ARBA00022729"/>
    </source>
</evidence>
<dbReference type="GO" id="GO:0005576">
    <property type="term" value="C:extracellular region"/>
    <property type="evidence" value="ECO:0007669"/>
    <property type="project" value="InterPro"/>
</dbReference>
<dbReference type="InterPro" id="IPR035971">
    <property type="entry name" value="CBD_sf"/>
</dbReference>
<gene>
    <name evidence="5" type="primary">Aste57867_15246</name>
    <name evidence="4" type="ORF">As57867_015190</name>
    <name evidence="5" type="ORF">ASTE57867_15246</name>
</gene>
<dbReference type="EMBL" id="VJMH01005641">
    <property type="protein sequence ID" value="KAF0693826.1"/>
    <property type="molecule type" value="Genomic_DNA"/>
</dbReference>
<dbReference type="AlphaFoldDB" id="A0A485L3N5"/>
<feature type="compositionally biased region" description="Low complexity" evidence="2">
    <location>
        <begin position="350"/>
        <end position="363"/>
    </location>
</feature>
<evidence type="ECO:0000259" key="3">
    <source>
        <dbReference type="PROSITE" id="PS51164"/>
    </source>
</evidence>
<feature type="compositionally biased region" description="Pro residues" evidence="2">
    <location>
        <begin position="364"/>
        <end position="374"/>
    </location>
</feature>
<dbReference type="GO" id="GO:0005975">
    <property type="term" value="P:carbohydrate metabolic process"/>
    <property type="evidence" value="ECO:0007669"/>
    <property type="project" value="InterPro"/>
</dbReference>
<feature type="compositionally biased region" description="Low complexity" evidence="2">
    <location>
        <begin position="333"/>
        <end position="342"/>
    </location>
</feature>
<dbReference type="InterPro" id="IPR000254">
    <property type="entry name" value="CBD"/>
</dbReference>
<dbReference type="Proteomes" id="UP000332933">
    <property type="component" value="Unassembled WGS sequence"/>
</dbReference>
<dbReference type="PROSITE" id="PS51164">
    <property type="entry name" value="CBM1_2"/>
    <property type="match status" value="2"/>
</dbReference>
<keyword evidence="6" id="KW-1185">Reference proteome</keyword>
<evidence type="ECO:0000256" key="2">
    <source>
        <dbReference type="SAM" id="MobiDB-lite"/>
    </source>
</evidence>
<evidence type="ECO:0000313" key="4">
    <source>
        <dbReference type="EMBL" id="KAF0693826.1"/>
    </source>
</evidence>
<dbReference type="Pfam" id="PF00734">
    <property type="entry name" value="CBM_1"/>
    <property type="match status" value="2"/>
</dbReference>
<dbReference type="GO" id="GO:0030248">
    <property type="term" value="F:cellulose binding"/>
    <property type="evidence" value="ECO:0007669"/>
    <property type="project" value="InterPro"/>
</dbReference>
<proteinExistence type="predicted"/>
<protein>
    <submittedName>
        <fullName evidence="5">Aste57867_15246 protein</fullName>
    </submittedName>
</protein>
<feature type="compositionally biased region" description="Pro residues" evidence="2">
    <location>
        <begin position="303"/>
        <end position="320"/>
    </location>
</feature>
<dbReference type="SUPFAM" id="SSF57180">
    <property type="entry name" value="Cellulose-binding domain"/>
    <property type="match status" value="2"/>
</dbReference>
<dbReference type="PROSITE" id="PS00562">
    <property type="entry name" value="CBM1_1"/>
    <property type="match status" value="1"/>
</dbReference>
<feature type="domain" description="CBM1" evidence="3">
    <location>
        <begin position="380"/>
        <end position="416"/>
    </location>
</feature>
<sequence>MSISPRMDACGGAASLGIAQVHLNVLATAHINSTIGMPIFRCIPRASSACVAAHACGKAMFSSRVDPRMALHALKHLSLSSLAPVFDLRCTMHIDTTAFASVILFLSAPLLVDGHGALLDPIPTWINPTSDTSTFCGEIYGPTVLPGDSYNTSPNANTRSFTKHFQASTYKTLKELIVANPSTCGQCGITSSSGTPQKLNADGTIHWDHDGQGFLNTHEGPCEVWCDNTRVFQNDDCALNVPNGLMKIDAAKCQGAKQLVVYWLALHVSQWQIYLNCVTLADSASATPPVSTSPSPATSTPPSATPYPIAPATTPPPMVTPSPSTSNAGPSVAPLTTAAAPTTAPPPSPAMTQTPPTTVSFSFTPPPSYPTTPSPMPPINLARGYNQCGGDNYHGPTQCVAGFNCQVINSHYSQCIQVPGVLETYQQCGGVGYTGISTCKTGNVCYILNDYFSQCLPQ</sequence>
<keyword evidence="1" id="KW-0732">Signal</keyword>
<evidence type="ECO:0000313" key="5">
    <source>
        <dbReference type="EMBL" id="VFT92055.1"/>
    </source>
</evidence>
<feature type="region of interest" description="Disordered" evidence="2">
    <location>
        <begin position="285"/>
        <end position="374"/>
    </location>
</feature>
<dbReference type="EMBL" id="CAADRA010005662">
    <property type="protein sequence ID" value="VFT92055.1"/>
    <property type="molecule type" value="Genomic_DNA"/>
</dbReference>
<dbReference type="OrthoDB" id="2119228at2759"/>
<evidence type="ECO:0000313" key="6">
    <source>
        <dbReference type="Proteomes" id="UP000332933"/>
    </source>
</evidence>
<accession>A0A485L3N5</accession>
<dbReference type="SMART" id="SM00236">
    <property type="entry name" value="fCBD"/>
    <property type="match status" value="2"/>
</dbReference>
<reference evidence="4" key="2">
    <citation type="submission" date="2019-06" db="EMBL/GenBank/DDBJ databases">
        <title>Genomics analysis of Aphanomyces spp. identifies a new class of oomycete effector associated with host adaptation.</title>
        <authorList>
            <person name="Gaulin E."/>
        </authorList>
    </citation>
    <scope>NUCLEOTIDE SEQUENCE</scope>
    <source>
        <strain evidence="4">CBS 578.67</strain>
    </source>
</reference>